<dbReference type="InterPro" id="IPR036116">
    <property type="entry name" value="FN3_sf"/>
</dbReference>
<evidence type="ECO:0000256" key="2">
    <source>
        <dbReference type="SAM" id="SignalP"/>
    </source>
</evidence>
<name>A0A317ZKB1_9BACT</name>
<feature type="signal peptide" evidence="2">
    <location>
        <begin position="1"/>
        <end position="25"/>
    </location>
</feature>
<protein>
    <recommendedName>
        <fullName evidence="5">Fibronectin type-III domain-containing protein</fullName>
    </recommendedName>
</protein>
<dbReference type="InterPro" id="IPR013783">
    <property type="entry name" value="Ig-like_fold"/>
</dbReference>
<dbReference type="EMBL" id="QHJQ01000007">
    <property type="protein sequence ID" value="PXA03791.1"/>
    <property type="molecule type" value="Genomic_DNA"/>
</dbReference>
<comment type="caution">
    <text evidence="3">The sequence shown here is derived from an EMBL/GenBank/DDBJ whole genome shotgun (WGS) entry which is preliminary data.</text>
</comment>
<dbReference type="InParanoid" id="A0A317ZKB1"/>
<evidence type="ECO:0008006" key="5">
    <source>
        <dbReference type="Google" id="ProtNLM"/>
    </source>
</evidence>
<keyword evidence="4" id="KW-1185">Reference proteome</keyword>
<accession>A0A317ZKB1</accession>
<dbReference type="Proteomes" id="UP000247099">
    <property type="component" value="Unassembled WGS sequence"/>
</dbReference>
<proteinExistence type="predicted"/>
<dbReference type="SUPFAM" id="SSF49265">
    <property type="entry name" value="Fibronectin type III"/>
    <property type="match status" value="1"/>
</dbReference>
<sequence length="1147" mass="124767">MVRAGQSLGKAFLVLTFFAATLAPAWQQGACAQTVDESVVTAALGVPAEEAAGSDPLVYLTWWPTGDAIWEPATYAVYSKSGEPSDPGGFSLDALVRPQTSALAVGQSINQAVQLGEDPLELSSNIDGLYDNIVPVAGLELNQKLAAIVDVSRVDNKSAETLSLLTRRHPAAALAAGVAFVEPIGEGEVRTYEIRSCPDGSSDPAECTVVSGRVVVTGGEVKLLPAPGQPVEVPFVDNSGKEDPRGNLNVPLRWGTPGDLRERSFFQFGYNVYRVDPEFAEDAGWDAAEPDPEKFFGLMSERPGSIIRVNERPILTDKIFSPTEAPDLNADSETYFVIDDNDRYRNGGTPFSDGDRFYYFVAGRDLLGRPGAVSQGTPVTICFRIPPQAPKGLEVSNHFIYDESTETQTQVLKLDWEPAQTREHGPDISEYWIYRWASIEQMHNNQGLPEQGLPSGEITGGRIATVGSDITEYIDDSGVHPFITYQNRDLTTPATGDSAEANKTYWYTVRAVDASACGGNVSGNSGPGYGVLRDRVGPQAPDGSVTGSCLLPIVSKNGSTVEAGSGFEAGYIYLDLFIERIDPRIEWVEFYVVPTDDERGYLGRFDFPETGTLQIQPVLPNSLFQGQEANTGTILVRVGIAGGKRSSFAEQTFSVGLNPDKQSGNYVQAFDFLAATDPEAPCTTHEPRQPGTPATGTIDPVDLDLFLTPDTREWKLYRRVDDGPLTMIEQGIANYNETPNVQTQDRDLPLNGGRVCYFLQVYDLQGNPSVLSRLDCITVEPRTDLPKPMLSPVEPVGETPDNGAARIKWFAPPAGVERFELAIRSVDGVPRADLSDDFRLNVPASGPAGNPFVSLIQVGDKVFRSYLTGRVGANFDVGPSYQALWSRNFASGTEYAFRVRAIGAGGAEGPWSNEVFFIWSSEVDFSQPFDPSDCVVPWPVRGTPDIDGTFPVEAPDRPYPVGLKAAIDPMNPDGSTAYHGGAVRVGFVELGQLDINFSSNWDQPPKGYDTAAGIFPLPRSPKAEKSDLETAFYVRASNGEPLPDFMLYRYQEPNATWANVSGDVYQVSPLIEGLASAPSTFQEQPVWAVHDPYVFLIPEPTVNNGYHLWVKDTQPVIQGASYRYLLVRFTERGEIARVIPLDSVTAN</sequence>
<feature type="chain" id="PRO_5016311025" description="Fibronectin type-III domain-containing protein" evidence="2">
    <location>
        <begin position="26"/>
        <end position="1147"/>
    </location>
</feature>
<evidence type="ECO:0000313" key="4">
    <source>
        <dbReference type="Proteomes" id="UP000247099"/>
    </source>
</evidence>
<dbReference type="Gene3D" id="2.60.40.10">
    <property type="entry name" value="Immunoglobulins"/>
    <property type="match status" value="1"/>
</dbReference>
<evidence type="ECO:0000256" key="1">
    <source>
        <dbReference type="SAM" id="MobiDB-lite"/>
    </source>
</evidence>
<keyword evidence="2" id="KW-0732">Signal</keyword>
<feature type="region of interest" description="Disordered" evidence="1">
    <location>
        <begin position="681"/>
        <end position="700"/>
    </location>
</feature>
<gene>
    <name evidence="3" type="ORF">DDZ13_10925</name>
</gene>
<organism evidence="3 4">
    <name type="scientific">Coraliomargarita sinensis</name>
    <dbReference type="NCBI Taxonomy" id="2174842"/>
    <lineage>
        <taxon>Bacteria</taxon>
        <taxon>Pseudomonadati</taxon>
        <taxon>Verrucomicrobiota</taxon>
        <taxon>Opitutia</taxon>
        <taxon>Puniceicoccales</taxon>
        <taxon>Coraliomargaritaceae</taxon>
        <taxon>Coraliomargarita</taxon>
    </lineage>
</organism>
<reference evidence="3 4" key="1">
    <citation type="submission" date="2018-05" db="EMBL/GenBank/DDBJ databases">
        <title>Coraliomargarita sinensis sp. nov., isolated from a marine solar saltern.</title>
        <authorList>
            <person name="Zhou L.Y."/>
        </authorList>
    </citation>
    <scope>NUCLEOTIDE SEQUENCE [LARGE SCALE GENOMIC DNA]</scope>
    <source>
        <strain evidence="3 4">WN38</strain>
    </source>
</reference>
<evidence type="ECO:0000313" key="3">
    <source>
        <dbReference type="EMBL" id="PXA03791.1"/>
    </source>
</evidence>
<dbReference type="AlphaFoldDB" id="A0A317ZKB1"/>